<keyword evidence="2" id="KW-0285">Flavoprotein</keyword>
<evidence type="ECO:0000256" key="2">
    <source>
        <dbReference type="ARBA" id="ARBA00022630"/>
    </source>
</evidence>
<dbReference type="AlphaFoldDB" id="A0A2N9HDP9"/>
<evidence type="ECO:0000256" key="4">
    <source>
        <dbReference type="ARBA" id="ARBA00023002"/>
    </source>
</evidence>
<gene>
    <name evidence="10" type="ORF">FSB_LOCUS37937</name>
</gene>
<protein>
    <recommendedName>
        <fullName evidence="8">L-2-hydroxyglutarate dehydrogenase, mitochondrial</fullName>
        <ecNumber evidence="7">1.1.99.2</ecNumber>
    </recommendedName>
</protein>
<evidence type="ECO:0000256" key="8">
    <source>
        <dbReference type="ARBA" id="ARBA00041137"/>
    </source>
</evidence>
<dbReference type="PANTHER" id="PTHR43104:SF4">
    <property type="entry name" value="L-2-HYDROXYGLUTARATE DEHYDROGENASE, MITOCHONDRIAL"/>
    <property type="match status" value="1"/>
</dbReference>
<dbReference type="SUPFAM" id="SSF51905">
    <property type="entry name" value="FAD/NAD(P)-binding domain"/>
    <property type="match status" value="1"/>
</dbReference>
<dbReference type="GO" id="GO:0047545">
    <property type="term" value="F:(S)-2-hydroxyglutarate dehydrogenase activity"/>
    <property type="evidence" value="ECO:0007669"/>
    <property type="project" value="UniProtKB-EC"/>
</dbReference>
<dbReference type="EC" id="1.1.99.2" evidence="7"/>
<feature type="domain" description="FAD dependent oxidoreductase" evidence="9">
    <location>
        <begin position="61"/>
        <end position="404"/>
    </location>
</feature>
<dbReference type="EMBL" id="OIVN01003284">
    <property type="protein sequence ID" value="SPD10055.1"/>
    <property type="molecule type" value="Genomic_DNA"/>
</dbReference>
<sequence>MLKHGFECLVRNRNSKDIITLSSSSSRRRCIALRNLCSKTQTQKEAATSTARTVPRERAECVVIGAGVVGVAVARELALRGKQVLVLDSAPTFGTGTSSRNSEVIHAGIYYPPNSLKAILCVRGREMLYKYCYEHDIPHKQIGKLIVATRTSEIPKLIDIMNRGIQNGVDGLRMIEGSEAKRMEPELQCVKALLSPVSGIVDTHSLMLSLVGEAENHRTTFSYNTTVIGAHLEGNNICLHVSETKHLEEWNGRCLLHPELVLIPELVVNSTGLSALALAKRFDGLHSGVVPSEYYARGCYFTLSNTRISPFKHLIYPIPEDGGLGVHVTLDLDGQVKFGPDVEWIEGIDDISNFLNRFDYSVCANRAKRFYPEIRKYYPNLKDGSLEPGYAGIRPKLSGPRQSPVDFLIQVPYYRNTREIAVEIYGEGLNFVTVMVGGCIRLGREGDWTNLAREADWTCLDIWSSCGASV</sequence>
<dbReference type="InterPro" id="IPR036188">
    <property type="entry name" value="FAD/NAD-bd_sf"/>
</dbReference>
<accession>A0A2N9HDP9</accession>
<comment type="cofactor">
    <cofactor evidence="1">
        <name>FAD</name>
        <dbReference type="ChEBI" id="CHEBI:57692"/>
    </cofactor>
</comment>
<evidence type="ECO:0000256" key="7">
    <source>
        <dbReference type="ARBA" id="ARBA00038878"/>
    </source>
</evidence>
<dbReference type="InterPro" id="IPR006076">
    <property type="entry name" value="FAD-dep_OxRdtase"/>
</dbReference>
<evidence type="ECO:0000256" key="1">
    <source>
        <dbReference type="ARBA" id="ARBA00001974"/>
    </source>
</evidence>
<dbReference type="Gene3D" id="3.50.50.60">
    <property type="entry name" value="FAD/NAD(P)-binding domain"/>
    <property type="match status" value="1"/>
</dbReference>
<dbReference type="Pfam" id="PF01266">
    <property type="entry name" value="DAO"/>
    <property type="match status" value="1"/>
</dbReference>
<comment type="catalytic activity">
    <reaction evidence="5">
        <text>(S)-2-hydroxyglutarate + A = 2-oxoglutarate + AH2</text>
        <dbReference type="Rhea" id="RHEA:21252"/>
        <dbReference type="ChEBI" id="CHEBI:13193"/>
        <dbReference type="ChEBI" id="CHEBI:16782"/>
        <dbReference type="ChEBI" id="CHEBI:16810"/>
        <dbReference type="ChEBI" id="CHEBI:17499"/>
        <dbReference type="EC" id="1.1.99.2"/>
    </reaction>
</comment>
<keyword evidence="4" id="KW-0560">Oxidoreductase</keyword>
<comment type="similarity">
    <text evidence="6">Belongs to the L2HGDH family.</text>
</comment>
<organism evidence="10">
    <name type="scientific">Fagus sylvatica</name>
    <name type="common">Beechnut</name>
    <dbReference type="NCBI Taxonomy" id="28930"/>
    <lineage>
        <taxon>Eukaryota</taxon>
        <taxon>Viridiplantae</taxon>
        <taxon>Streptophyta</taxon>
        <taxon>Embryophyta</taxon>
        <taxon>Tracheophyta</taxon>
        <taxon>Spermatophyta</taxon>
        <taxon>Magnoliopsida</taxon>
        <taxon>eudicotyledons</taxon>
        <taxon>Gunneridae</taxon>
        <taxon>Pentapetalae</taxon>
        <taxon>rosids</taxon>
        <taxon>fabids</taxon>
        <taxon>Fagales</taxon>
        <taxon>Fagaceae</taxon>
        <taxon>Fagus</taxon>
    </lineage>
</organism>
<reference evidence="10" key="1">
    <citation type="submission" date="2018-02" db="EMBL/GenBank/DDBJ databases">
        <authorList>
            <person name="Cohen D.B."/>
            <person name="Kent A.D."/>
        </authorList>
    </citation>
    <scope>NUCLEOTIDE SEQUENCE</scope>
</reference>
<dbReference type="Gene3D" id="3.30.9.10">
    <property type="entry name" value="D-Amino Acid Oxidase, subunit A, domain 2"/>
    <property type="match status" value="1"/>
</dbReference>
<proteinExistence type="inferred from homology"/>
<keyword evidence="3" id="KW-0274">FAD</keyword>
<evidence type="ECO:0000256" key="5">
    <source>
        <dbReference type="ARBA" id="ARBA00036066"/>
    </source>
</evidence>
<evidence type="ECO:0000256" key="6">
    <source>
        <dbReference type="ARBA" id="ARBA00037941"/>
    </source>
</evidence>
<dbReference type="PANTHER" id="PTHR43104">
    <property type="entry name" value="L-2-HYDROXYGLUTARATE DEHYDROGENASE, MITOCHONDRIAL"/>
    <property type="match status" value="1"/>
</dbReference>
<evidence type="ECO:0000259" key="9">
    <source>
        <dbReference type="Pfam" id="PF01266"/>
    </source>
</evidence>
<evidence type="ECO:0000313" key="10">
    <source>
        <dbReference type="EMBL" id="SPD10055.1"/>
    </source>
</evidence>
<evidence type="ECO:0000256" key="3">
    <source>
        <dbReference type="ARBA" id="ARBA00022827"/>
    </source>
</evidence>
<name>A0A2N9HDP9_FAGSY</name>